<dbReference type="InterPro" id="IPR002656">
    <property type="entry name" value="Acyl_transf_3_dom"/>
</dbReference>
<dbReference type="EMBL" id="AAMIRF010000038">
    <property type="protein sequence ID" value="EDH7457749.1"/>
    <property type="molecule type" value="Genomic_DNA"/>
</dbReference>
<gene>
    <name evidence="3" type="ORF">B4V94_20420</name>
</gene>
<feature type="transmembrane region" description="Helical" evidence="1">
    <location>
        <begin position="107"/>
        <end position="127"/>
    </location>
</feature>
<keyword evidence="1" id="KW-0812">Transmembrane</keyword>
<feature type="transmembrane region" description="Helical" evidence="1">
    <location>
        <begin position="76"/>
        <end position="95"/>
    </location>
</feature>
<feature type="non-terminal residue" evidence="3">
    <location>
        <position position="165"/>
    </location>
</feature>
<dbReference type="GO" id="GO:0016020">
    <property type="term" value="C:membrane"/>
    <property type="evidence" value="ECO:0007669"/>
    <property type="project" value="TreeGrafter"/>
</dbReference>
<keyword evidence="1" id="KW-1133">Transmembrane helix</keyword>
<keyword evidence="3" id="KW-0012">Acyltransferase</keyword>
<evidence type="ECO:0000259" key="2">
    <source>
        <dbReference type="Pfam" id="PF01757"/>
    </source>
</evidence>
<dbReference type="PANTHER" id="PTHR23028">
    <property type="entry name" value="ACETYLTRANSFERASE"/>
    <property type="match status" value="1"/>
</dbReference>
<dbReference type="InterPro" id="IPR050879">
    <property type="entry name" value="Acyltransferase_3"/>
</dbReference>
<comment type="caution">
    <text evidence="3">The sequence shown here is derived from an EMBL/GenBank/DDBJ whole genome shotgun (WGS) entry which is preliminary data.</text>
</comment>
<feature type="transmembrane region" description="Helical" evidence="1">
    <location>
        <begin position="35"/>
        <end position="55"/>
    </location>
</feature>
<dbReference type="Pfam" id="PF01757">
    <property type="entry name" value="Acyl_transf_3"/>
    <property type="match status" value="1"/>
</dbReference>
<keyword evidence="3" id="KW-0808">Transferase</keyword>
<dbReference type="GO" id="GO:0009103">
    <property type="term" value="P:lipopolysaccharide biosynthetic process"/>
    <property type="evidence" value="ECO:0007669"/>
    <property type="project" value="TreeGrafter"/>
</dbReference>
<dbReference type="AlphaFoldDB" id="A0A635JCY4"/>
<sequence>MNMLKKYRADIDGLRAIAVLAVIVFHLNPNLLPGGFVGVDIFFVISGYLITSIIYNDVKSNSFSYKGFYNRRIKRILPIFFVVLFATIIASALVMMPEDFKFMMRSAFSTIIFSSNIFFSTNVNYFAQDVKEYPLLHTWSLSTEEQYYFIFPIIIFLLAKLSGFN</sequence>
<name>A0A635JCY4_SALDZ</name>
<reference evidence="3" key="1">
    <citation type="submission" date="2018-07" db="EMBL/GenBank/DDBJ databases">
        <authorList>
            <consortium name="PulseNet: The National Subtyping Network for Foodborne Disease Surveillance"/>
            <person name="Tarr C.L."/>
            <person name="Trees E."/>
            <person name="Katz L.S."/>
            <person name="Carleton-Romer H.A."/>
            <person name="Stroika S."/>
            <person name="Kucerova Z."/>
            <person name="Roache K.F."/>
            <person name="Sabol A.L."/>
            <person name="Besser J."/>
            <person name="Gerner-Smidt P."/>
        </authorList>
    </citation>
    <scope>NUCLEOTIDE SEQUENCE</scope>
    <source>
        <strain evidence="3">PNUSAS008615</strain>
    </source>
</reference>
<feature type="domain" description="Acyltransferase 3" evidence="2">
    <location>
        <begin position="9"/>
        <end position="162"/>
    </location>
</feature>
<keyword evidence="1" id="KW-0472">Membrane</keyword>
<feature type="transmembrane region" description="Helical" evidence="1">
    <location>
        <begin position="147"/>
        <end position="164"/>
    </location>
</feature>
<organism evidence="3">
    <name type="scientific">Salmonella diarizonae</name>
    <dbReference type="NCBI Taxonomy" id="59204"/>
    <lineage>
        <taxon>Bacteria</taxon>
        <taxon>Pseudomonadati</taxon>
        <taxon>Pseudomonadota</taxon>
        <taxon>Gammaproteobacteria</taxon>
        <taxon>Enterobacterales</taxon>
        <taxon>Enterobacteriaceae</taxon>
        <taxon>Salmonella</taxon>
    </lineage>
</organism>
<proteinExistence type="predicted"/>
<accession>A0A635JCY4</accession>
<dbReference type="GO" id="GO:0016747">
    <property type="term" value="F:acyltransferase activity, transferring groups other than amino-acyl groups"/>
    <property type="evidence" value="ECO:0007669"/>
    <property type="project" value="InterPro"/>
</dbReference>
<feature type="transmembrane region" description="Helical" evidence="1">
    <location>
        <begin position="12"/>
        <end position="29"/>
    </location>
</feature>
<dbReference type="PANTHER" id="PTHR23028:SF53">
    <property type="entry name" value="ACYL_TRANSF_3 DOMAIN-CONTAINING PROTEIN"/>
    <property type="match status" value="1"/>
</dbReference>
<protein>
    <submittedName>
        <fullName evidence="3">Acyltransferase family protein</fullName>
    </submittedName>
</protein>
<evidence type="ECO:0000256" key="1">
    <source>
        <dbReference type="SAM" id="Phobius"/>
    </source>
</evidence>
<evidence type="ECO:0000313" key="3">
    <source>
        <dbReference type="EMBL" id="EDH7457749.1"/>
    </source>
</evidence>